<dbReference type="AlphaFoldDB" id="A0A517PRD5"/>
<proteinExistence type="predicted"/>
<organism evidence="2 3">
    <name type="scientific">Gimesia chilikensis</name>
    <dbReference type="NCBI Taxonomy" id="2605989"/>
    <lineage>
        <taxon>Bacteria</taxon>
        <taxon>Pseudomonadati</taxon>
        <taxon>Planctomycetota</taxon>
        <taxon>Planctomycetia</taxon>
        <taxon>Planctomycetales</taxon>
        <taxon>Planctomycetaceae</taxon>
        <taxon>Gimesia</taxon>
    </lineage>
</organism>
<dbReference type="Proteomes" id="UP000320421">
    <property type="component" value="Chromosome"/>
</dbReference>
<name>A0A517PRD5_9PLAN</name>
<keyword evidence="3" id="KW-1185">Reference proteome</keyword>
<feature type="transmembrane region" description="Helical" evidence="1">
    <location>
        <begin position="49"/>
        <end position="78"/>
    </location>
</feature>
<gene>
    <name evidence="2" type="ORF">HG66A1_37480</name>
</gene>
<reference evidence="2 3" key="1">
    <citation type="submission" date="2019-02" db="EMBL/GenBank/DDBJ databases">
        <title>Deep-cultivation of Planctomycetes and their phenomic and genomic characterization uncovers novel biology.</title>
        <authorList>
            <person name="Wiegand S."/>
            <person name="Jogler M."/>
            <person name="Boedeker C."/>
            <person name="Pinto D."/>
            <person name="Vollmers J."/>
            <person name="Rivas-Marin E."/>
            <person name="Kohn T."/>
            <person name="Peeters S.H."/>
            <person name="Heuer A."/>
            <person name="Rast P."/>
            <person name="Oberbeckmann S."/>
            <person name="Bunk B."/>
            <person name="Jeske O."/>
            <person name="Meyerdierks A."/>
            <person name="Storesund J.E."/>
            <person name="Kallscheuer N."/>
            <person name="Luecker S."/>
            <person name="Lage O.M."/>
            <person name="Pohl T."/>
            <person name="Merkel B.J."/>
            <person name="Hornburger P."/>
            <person name="Mueller R.-W."/>
            <person name="Bruemmer F."/>
            <person name="Labrenz M."/>
            <person name="Spormann A.M."/>
            <person name="Op den Camp H."/>
            <person name="Overmann J."/>
            <person name="Amann R."/>
            <person name="Jetten M.S.M."/>
            <person name="Mascher T."/>
            <person name="Medema M.H."/>
            <person name="Devos D.P."/>
            <person name="Kaster A.-K."/>
            <person name="Ovreas L."/>
            <person name="Rohde M."/>
            <person name="Galperin M.Y."/>
            <person name="Jogler C."/>
        </authorList>
    </citation>
    <scope>NUCLEOTIDE SEQUENCE [LARGE SCALE GENOMIC DNA]</scope>
    <source>
        <strain evidence="2 3">HG66A1</strain>
    </source>
</reference>
<protein>
    <submittedName>
        <fullName evidence="2">Uncharacterized protein</fullName>
    </submittedName>
</protein>
<keyword evidence="1" id="KW-0472">Membrane</keyword>
<feature type="transmembrane region" description="Helical" evidence="1">
    <location>
        <begin position="104"/>
        <end position="125"/>
    </location>
</feature>
<keyword evidence="1" id="KW-0812">Transmembrane</keyword>
<accession>A0A517PRD5</accession>
<evidence type="ECO:0000313" key="2">
    <source>
        <dbReference type="EMBL" id="QDT21943.1"/>
    </source>
</evidence>
<keyword evidence="1" id="KW-1133">Transmembrane helix</keyword>
<feature type="transmembrane region" description="Helical" evidence="1">
    <location>
        <begin position="132"/>
        <end position="151"/>
    </location>
</feature>
<evidence type="ECO:0000313" key="3">
    <source>
        <dbReference type="Proteomes" id="UP000320421"/>
    </source>
</evidence>
<dbReference type="EMBL" id="CP036266">
    <property type="protein sequence ID" value="QDT21943.1"/>
    <property type="molecule type" value="Genomic_DNA"/>
</dbReference>
<evidence type="ECO:0000256" key="1">
    <source>
        <dbReference type="SAM" id="Phobius"/>
    </source>
</evidence>
<sequence>MHLRRTQNIQISRTLQAEYFPGSATAIYKNIPSEAASDFKRMQVFHMRWHFVGGIIASLISLFYIAVGLMMVTTIVYYNVRYGPIEYSYGRYESLDKIALTWKNYLGCSLTLLVGTGAGAAALCWFKQKNRFGTLLFLISMGLAGVASAILR</sequence>